<proteinExistence type="predicted"/>
<dbReference type="EMBL" id="JACGWN010000012">
    <property type="protein sequence ID" value="KAL0416441.1"/>
    <property type="molecule type" value="Genomic_DNA"/>
</dbReference>
<dbReference type="AlphaFoldDB" id="A0AAW2UM81"/>
<feature type="non-terminal residue" evidence="1">
    <location>
        <position position="108"/>
    </location>
</feature>
<evidence type="ECO:0008006" key="2">
    <source>
        <dbReference type="Google" id="ProtNLM"/>
    </source>
</evidence>
<reference evidence="1" key="2">
    <citation type="journal article" date="2024" name="Plant">
        <title>Genomic evolution and insights into agronomic trait innovations of Sesamum species.</title>
        <authorList>
            <person name="Miao H."/>
            <person name="Wang L."/>
            <person name="Qu L."/>
            <person name="Liu H."/>
            <person name="Sun Y."/>
            <person name="Le M."/>
            <person name="Wang Q."/>
            <person name="Wei S."/>
            <person name="Zheng Y."/>
            <person name="Lin W."/>
            <person name="Duan Y."/>
            <person name="Cao H."/>
            <person name="Xiong S."/>
            <person name="Wang X."/>
            <person name="Wei L."/>
            <person name="Li C."/>
            <person name="Ma Q."/>
            <person name="Ju M."/>
            <person name="Zhao R."/>
            <person name="Li G."/>
            <person name="Mu C."/>
            <person name="Tian Q."/>
            <person name="Mei H."/>
            <person name="Zhang T."/>
            <person name="Gao T."/>
            <person name="Zhang H."/>
        </authorList>
    </citation>
    <scope>NUCLEOTIDE SEQUENCE</scope>
    <source>
        <strain evidence="1">KEN1</strain>
    </source>
</reference>
<sequence length="108" mass="11941">ITHEEASIMVAPITDSEIKNALFDISKEKSPGPDGYTSAFFKAARSVVGDDVILAVWELFSNRRLLKELNATLLALVPKVELPTSVTGFRPITCYNVIYKTITEILVQ</sequence>
<comment type="caution">
    <text evidence="1">The sequence shown here is derived from an EMBL/GenBank/DDBJ whole genome shotgun (WGS) entry which is preliminary data.</text>
</comment>
<evidence type="ECO:0000313" key="1">
    <source>
        <dbReference type="EMBL" id="KAL0416441.1"/>
    </source>
</evidence>
<dbReference type="PANTHER" id="PTHR46890">
    <property type="entry name" value="NON-LTR RETROLELEMENT REVERSE TRANSCRIPTASE-LIKE PROTEIN-RELATED"/>
    <property type="match status" value="1"/>
</dbReference>
<organism evidence="1">
    <name type="scientific">Sesamum latifolium</name>
    <dbReference type="NCBI Taxonomy" id="2727402"/>
    <lineage>
        <taxon>Eukaryota</taxon>
        <taxon>Viridiplantae</taxon>
        <taxon>Streptophyta</taxon>
        <taxon>Embryophyta</taxon>
        <taxon>Tracheophyta</taxon>
        <taxon>Spermatophyta</taxon>
        <taxon>Magnoliopsida</taxon>
        <taxon>eudicotyledons</taxon>
        <taxon>Gunneridae</taxon>
        <taxon>Pentapetalae</taxon>
        <taxon>asterids</taxon>
        <taxon>lamiids</taxon>
        <taxon>Lamiales</taxon>
        <taxon>Pedaliaceae</taxon>
        <taxon>Sesamum</taxon>
    </lineage>
</organism>
<name>A0AAW2UM81_9LAMI</name>
<reference evidence="1" key="1">
    <citation type="submission" date="2020-06" db="EMBL/GenBank/DDBJ databases">
        <authorList>
            <person name="Li T."/>
            <person name="Hu X."/>
            <person name="Zhang T."/>
            <person name="Song X."/>
            <person name="Zhang H."/>
            <person name="Dai N."/>
            <person name="Sheng W."/>
            <person name="Hou X."/>
            <person name="Wei L."/>
        </authorList>
    </citation>
    <scope>NUCLEOTIDE SEQUENCE</scope>
    <source>
        <strain evidence="1">KEN1</strain>
        <tissue evidence="1">Leaf</tissue>
    </source>
</reference>
<accession>A0AAW2UM81</accession>
<protein>
    <recommendedName>
        <fullName evidence="2">Reverse transcriptase</fullName>
    </recommendedName>
</protein>
<feature type="non-terminal residue" evidence="1">
    <location>
        <position position="1"/>
    </location>
</feature>
<dbReference type="PANTHER" id="PTHR46890:SF48">
    <property type="entry name" value="RNA-DIRECTED DNA POLYMERASE"/>
    <property type="match status" value="1"/>
</dbReference>
<dbReference type="InterPro" id="IPR052343">
    <property type="entry name" value="Retrotransposon-Effector_Assoc"/>
</dbReference>
<gene>
    <name evidence="1" type="ORF">Slati_3476000</name>
</gene>